<evidence type="ECO:0000313" key="1">
    <source>
        <dbReference type="EMBL" id="SVA42252.1"/>
    </source>
</evidence>
<accession>A0A381VPP4</accession>
<dbReference type="EMBL" id="UINC01009419">
    <property type="protein sequence ID" value="SVA42252.1"/>
    <property type="molecule type" value="Genomic_DNA"/>
</dbReference>
<dbReference type="AlphaFoldDB" id="A0A381VPP4"/>
<feature type="non-terminal residue" evidence="1">
    <location>
        <position position="23"/>
    </location>
</feature>
<sequence>MSNVKTLLLLLVTSPTLLDAQSG</sequence>
<reference evidence="1" key="1">
    <citation type="submission" date="2018-05" db="EMBL/GenBank/DDBJ databases">
        <authorList>
            <person name="Lanie J.A."/>
            <person name="Ng W.-L."/>
            <person name="Kazmierczak K.M."/>
            <person name="Andrzejewski T.M."/>
            <person name="Davidsen T.M."/>
            <person name="Wayne K.J."/>
            <person name="Tettelin H."/>
            <person name="Glass J.I."/>
            <person name="Rusch D."/>
            <person name="Podicherti R."/>
            <person name="Tsui H.-C.T."/>
            <person name="Winkler M.E."/>
        </authorList>
    </citation>
    <scope>NUCLEOTIDE SEQUENCE</scope>
</reference>
<name>A0A381VPP4_9ZZZZ</name>
<proteinExistence type="predicted"/>
<gene>
    <name evidence="1" type="ORF">METZ01_LOCUS95106</name>
</gene>
<protein>
    <submittedName>
        <fullName evidence="1">Uncharacterized protein</fullName>
    </submittedName>
</protein>
<organism evidence="1">
    <name type="scientific">marine metagenome</name>
    <dbReference type="NCBI Taxonomy" id="408172"/>
    <lineage>
        <taxon>unclassified sequences</taxon>
        <taxon>metagenomes</taxon>
        <taxon>ecological metagenomes</taxon>
    </lineage>
</organism>